<keyword evidence="2" id="KW-1185">Reference proteome</keyword>
<name>A0A5B8FHZ6_9RHOB</name>
<reference evidence="1 2" key="1">
    <citation type="submission" date="2019-06" db="EMBL/GenBank/DDBJ databases">
        <title>Genome sequence of Rhodobacteraceae bacterium D4M1.</title>
        <authorList>
            <person name="Cao J."/>
        </authorList>
    </citation>
    <scope>NUCLEOTIDE SEQUENCE [LARGE SCALE GENOMIC DNA]</scope>
    <source>
        <strain evidence="1 2">D4M1</strain>
    </source>
</reference>
<protein>
    <submittedName>
        <fullName evidence="1">Uncharacterized protein</fullName>
    </submittedName>
</protein>
<sequence length="131" mass="14538">MSSSYKIVSHEDGSVTLYECTPRGSYDSRADAVRAMGRLIQAERDRERPEPFDNCAQCDAEIFEGDPYTRDSECGYNLCAHCSPTWADFNADPEGFWDNDADAPFSERRASELIEAHLASGGKLSDSMAQP</sequence>
<dbReference type="OrthoDB" id="8456155at2"/>
<dbReference type="KEGG" id="ppru:FDP22_12450"/>
<evidence type="ECO:0000313" key="1">
    <source>
        <dbReference type="EMBL" id="QDL92518.1"/>
    </source>
</evidence>
<proteinExistence type="predicted"/>
<dbReference type="Proteomes" id="UP000305888">
    <property type="component" value="Chromosome"/>
</dbReference>
<dbReference type="AlphaFoldDB" id="A0A5B8FHZ6"/>
<dbReference type="RefSeq" id="WP_138579622.1">
    <property type="nucleotide sequence ID" value="NZ_CP040818.1"/>
</dbReference>
<organism evidence="1 2">
    <name type="scientific">Paroceanicella profunda</name>
    <dbReference type="NCBI Taxonomy" id="2579971"/>
    <lineage>
        <taxon>Bacteria</taxon>
        <taxon>Pseudomonadati</taxon>
        <taxon>Pseudomonadota</taxon>
        <taxon>Alphaproteobacteria</taxon>
        <taxon>Rhodobacterales</taxon>
        <taxon>Paracoccaceae</taxon>
        <taxon>Paroceanicella</taxon>
    </lineage>
</organism>
<gene>
    <name evidence="1" type="ORF">FDP22_12450</name>
</gene>
<accession>A0A5B8FHZ6</accession>
<evidence type="ECO:0000313" key="2">
    <source>
        <dbReference type="Proteomes" id="UP000305888"/>
    </source>
</evidence>
<dbReference type="EMBL" id="CP040818">
    <property type="protein sequence ID" value="QDL92518.1"/>
    <property type="molecule type" value="Genomic_DNA"/>
</dbReference>